<dbReference type="InterPro" id="IPR006139">
    <property type="entry name" value="D-isomer_2_OHA_DH_cat_dom"/>
</dbReference>
<sequence>MPLLHQLNPDEWQIVLWDEDRPTTASWIKENIKDAEGALVLLTEKINEELLEIAGPNLRIVSTMSVGYDHVETTALKKRNIRLGYTPDVLTNAVADLTVLLALMATRNAGEGLSIVKDGKWPQLPFGPFVLCGPQIGSGVDGKKPYTVGFIGFGRIAKATLKRLSPYGISRCIYANTSSARGPHPTYASTEGDQSLAKELGVGEIYAASLEYVAQESDLVIVLAPGGKETYHVVDARFLGKMKSMAVLVNTSRGTLVDTDALVDALKEHKIWAAGLDVVEGEPNIPAGHPLLRLPRAVVLPHIGSATVDTREAMARLAVENLINGLLGRPMEHEVRL</sequence>
<dbReference type="CDD" id="cd05301">
    <property type="entry name" value="GDH"/>
    <property type="match status" value="1"/>
</dbReference>
<dbReference type="GO" id="GO:0051287">
    <property type="term" value="F:NAD binding"/>
    <property type="evidence" value="ECO:0007669"/>
    <property type="project" value="InterPro"/>
</dbReference>
<dbReference type="InterPro" id="IPR006140">
    <property type="entry name" value="D-isomer_DH_NAD-bd"/>
</dbReference>
<dbReference type="InParanoid" id="G4TDS2"/>
<dbReference type="HOGENOM" id="CLU_019796_1_2_1"/>
<keyword evidence="1 2" id="KW-0560">Oxidoreductase</keyword>
<dbReference type="STRING" id="1109443.G4TDS2"/>
<feature type="domain" description="D-isomer specific 2-hydroxyacid dehydrogenase NAD-binding" evidence="4">
    <location>
        <begin position="101"/>
        <end position="304"/>
    </location>
</feature>
<reference evidence="5 6" key="1">
    <citation type="journal article" date="2011" name="PLoS Pathog.">
        <title>Endophytic Life Strategies Decoded by Genome and Transcriptome Analyses of the Mutualistic Root Symbiont Piriformospora indica.</title>
        <authorList>
            <person name="Zuccaro A."/>
            <person name="Lahrmann U."/>
            <person name="Guldener U."/>
            <person name="Langen G."/>
            <person name="Pfiffi S."/>
            <person name="Biedenkopf D."/>
            <person name="Wong P."/>
            <person name="Samans B."/>
            <person name="Grimm C."/>
            <person name="Basiewicz M."/>
            <person name="Murat C."/>
            <person name="Martin F."/>
            <person name="Kogel K.H."/>
        </authorList>
    </citation>
    <scope>NUCLEOTIDE SEQUENCE [LARGE SCALE GENOMIC DNA]</scope>
    <source>
        <strain evidence="5 6">DSM 11827</strain>
    </source>
</reference>
<dbReference type="InterPro" id="IPR050223">
    <property type="entry name" value="D-isomer_2-hydroxyacid_DH"/>
</dbReference>
<dbReference type="PANTHER" id="PTHR10996">
    <property type="entry name" value="2-HYDROXYACID DEHYDROGENASE-RELATED"/>
    <property type="match status" value="1"/>
</dbReference>
<dbReference type="eggNOG" id="KOG0069">
    <property type="taxonomic scope" value="Eukaryota"/>
</dbReference>
<dbReference type="AlphaFoldDB" id="G4TDS2"/>
<evidence type="ECO:0000313" key="5">
    <source>
        <dbReference type="EMBL" id="CCA69461.1"/>
    </source>
</evidence>
<keyword evidence="6" id="KW-1185">Reference proteome</keyword>
<dbReference type="Pfam" id="PF02826">
    <property type="entry name" value="2-Hacid_dh_C"/>
    <property type="match status" value="1"/>
</dbReference>
<dbReference type="Proteomes" id="UP000007148">
    <property type="component" value="Unassembled WGS sequence"/>
</dbReference>
<dbReference type="GO" id="GO:0016618">
    <property type="term" value="F:hydroxypyruvate reductase [NAD(P)H] activity"/>
    <property type="evidence" value="ECO:0007669"/>
    <property type="project" value="TreeGrafter"/>
</dbReference>
<accession>G4TDS2</accession>
<dbReference type="Gene3D" id="3.40.50.720">
    <property type="entry name" value="NAD(P)-binding Rossmann-like Domain"/>
    <property type="match status" value="2"/>
</dbReference>
<dbReference type="Pfam" id="PF00389">
    <property type="entry name" value="2-Hacid_dh"/>
    <property type="match status" value="1"/>
</dbReference>
<name>G4TDS2_SERID</name>
<dbReference type="SUPFAM" id="SSF52283">
    <property type="entry name" value="Formate/glycerate dehydrogenase catalytic domain-like"/>
    <property type="match status" value="1"/>
</dbReference>
<proteinExistence type="inferred from homology"/>
<feature type="domain" description="D-isomer specific 2-hydroxyacid dehydrogenase catalytic" evidence="3">
    <location>
        <begin position="13"/>
        <end position="335"/>
    </location>
</feature>
<gene>
    <name evidence="5" type="ORF">PIIN_03361</name>
</gene>
<evidence type="ECO:0000256" key="2">
    <source>
        <dbReference type="RuleBase" id="RU003719"/>
    </source>
</evidence>
<dbReference type="OMA" id="CHSAGYD"/>
<dbReference type="PANTHER" id="PTHR10996:SF277">
    <property type="entry name" value="GLYOXYLATE REDUCTASE_HYDROXYPYRUVATE REDUCTASE"/>
    <property type="match status" value="1"/>
</dbReference>
<evidence type="ECO:0000259" key="3">
    <source>
        <dbReference type="Pfam" id="PF00389"/>
    </source>
</evidence>
<dbReference type="SUPFAM" id="SSF51735">
    <property type="entry name" value="NAD(P)-binding Rossmann-fold domains"/>
    <property type="match status" value="1"/>
</dbReference>
<dbReference type="EMBL" id="CAFZ01000055">
    <property type="protein sequence ID" value="CCA69461.1"/>
    <property type="molecule type" value="Genomic_DNA"/>
</dbReference>
<dbReference type="GO" id="GO:0005829">
    <property type="term" value="C:cytosol"/>
    <property type="evidence" value="ECO:0007669"/>
    <property type="project" value="TreeGrafter"/>
</dbReference>
<evidence type="ECO:0000256" key="1">
    <source>
        <dbReference type="ARBA" id="ARBA00023002"/>
    </source>
</evidence>
<comment type="caution">
    <text evidence="5">The sequence shown here is derived from an EMBL/GenBank/DDBJ whole genome shotgun (WGS) entry which is preliminary data.</text>
</comment>
<organism evidence="5 6">
    <name type="scientific">Serendipita indica (strain DSM 11827)</name>
    <name type="common">Root endophyte fungus</name>
    <name type="synonym">Piriformospora indica</name>
    <dbReference type="NCBI Taxonomy" id="1109443"/>
    <lineage>
        <taxon>Eukaryota</taxon>
        <taxon>Fungi</taxon>
        <taxon>Dikarya</taxon>
        <taxon>Basidiomycota</taxon>
        <taxon>Agaricomycotina</taxon>
        <taxon>Agaricomycetes</taxon>
        <taxon>Sebacinales</taxon>
        <taxon>Serendipitaceae</taxon>
        <taxon>Serendipita</taxon>
    </lineage>
</organism>
<dbReference type="GO" id="GO:0030267">
    <property type="term" value="F:glyoxylate reductase (NADPH) activity"/>
    <property type="evidence" value="ECO:0007669"/>
    <property type="project" value="TreeGrafter"/>
</dbReference>
<evidence type="ECO:0000259" key="4">
    <source>
        <dbReference type="Pfam" id="PF02826"/>
    </source>
</evidence>
<comment type="similarity">
    <text evidence="2">Belongs to the D-isomer specific 2-hydroxyacid dehydrogenase family.</text>
</comment>
<protein>
    <submittedName>
        <fullName evidence="5">Related to glycerate dehydrogenase</fullName>
    </submittedName>
</protein>
<dbReference type="InterPro" id="IPR036291">
    <property type="entry name" value="NAD(P)-bd_dom_sf"/>
</dbReference>
<evidence type="ECO:0000313" key="6">
    <source>
        <dbReference type="Proteomes" id="UP000007148"/>
    </source>
</evidence>
<dbReference type="OrthoDB" id="9991913at2759"/>